<dbReference type="InterPro" id="IPR008207">
    <property type="entry name" value="Sig_transdc_His_kin_Hpt_dom"/>
</dbReference>
<sequence>MNLDFIDMLDGYKAENDELLQKMEDALMQIQEEGMNDENINAVFRAAHTIKGSSGMFGIDYIVEFTHIAENLLDKIRNHKIPMSGEIIELLLACKDQMQILINFVMSDPEGHPDEDIKSDSKRLINELQAHLDGNDNLHVEETVEIVELIEINEYQIKIDFASDTFSHGFDTYTFINFLHELGEIKNIQTDTESIPIFTDINPSNCYMSYIIDVHSSKDSQELEAAFDFVKEGSTVSVIDLSESKQKPEPVKTIEKKREIQIEGSKAKNTPQAVKQTNFIRIEASKVDSLINLIGEMVISNASVMQHAANLRDSELIESVSTVTRMLEEVRENAMQIRMVPIGETFNKFKRIVHDTANKVGKKVDLIINGGDTELDKTVIEKIADPLVHLIRNSIDHGIETPDVREAFGKSITGVLHLNAYHDAGSIAIEIIDDGKGLDAEVLLRKGIEKGLIDEQSEPTQKEIFDLILQAGFSTAEKVSDISGRGVGMDVVKRNISDLHGGIEIESEKSKGTKVTIRLPLTLAIIDGFLTKVGNTHIIIPLDMLVECIELNKKTIAQMHNNSYINLRGRVLPLLNISTYFKIPHSDTARSNVIVIQYAGQRMGIIVDELLGELQTVIKPMGQLFNELKYFSGSTILGSGEVALIMDIQVMLQMMESKQKKELVA</sequence>
<keyword evidence="4" id="KW-0145">Chemotaxis</keyword>
<dbReference type="SMART" id="SM00260">
    <property type="entry name" value="CheW"/>
    <property type="match status" value="1"/>
</dbReference>
<dbReference type="FunFam" id="3.30.565.10:FF:000016">
    <property type="entry name" value="Chemotaxis protein CheA, putative"/>
    <property type="match status" value="1"/>
</dbReference>
<keyword evidence="7" id="KW-0547">Nucleotide-binding</keyword>
<evidence type="ECO:0000259" key="14">
    <source>
        <dbReference type="PROSITE" id="PS50851"/>
    </source>
</evidence>
<reference evidence="16 17" key="1">
    <citation type="submission" date="2020-05" db="EMBL/GenBank/DDBJ databases">
        <title>Sulfurimonas marisnigri, sp. nov., and Sulfurimonas baltica, sp. nov., manganese oxide reducing chemolithoautotrophs of the class Epsilonproteobacteria isolated from the pelagic redoxclines of the Black and Baltic Seas and emended description of the genus Sulfurimonas.</title>
        <authorList>
            <person name="Henkel J.V."/>
            <person name="Laudan C."/>
            <person name="Werner J."/>
            <person name="Neu T."/>
            <person name="Plewe S."/>
            <person name="Sproer C."/>
            <person name="Bunk B."/>
            <person name="Schulz-Vogt H.N."/>
        </authorList>
    </citation>
    <scope>NUCLEOTIDE SEQUENCE [LARGE SCALE GENOMIC DNA]</scope>
    <source>
        <strain evidence="16 17">SoZ1</strain>
    </source>
</reference>
<dbReference type="Gene3D" id="3.30.565.10">
    <property type="entry name" value="Histidine kinase-like ATPase, C-terminal domain"/>
    <property type="match status" value="1"/>
</dbReference>
<evidence type="ECO:0000256" key="2">
    <source>
        <dbReference type="ARBA" id="ARBA00012438"/>
    </source>
</evidence>
<dbReference type="PROSITE" id="PS50109">
    <property type="entry name" value="HIS_KIN"/>
    <property type="match status" value="1"/>
</dbReference>
<keyword evidence="17" id="KW-1185">Reference proteome</keyword>
<dbReference type="GO" id="GO:0006935">
    <property type="term" value="P:chemotaxis"/>
    <property type="evidence" value="ECO:0007669"/>
    <property type="project" value="UniProtKB-KW"/>
</dbReference>
<dbReference type="PRINTS" id="PR00344">
    <property type="entry name" value="BCTRLSENSOR"/>
</dbReference>
<dbReference type="EC" id="2.7.13.3" evidence="2"/>
<name>A0A7S7M194_9BACT</name>
<dbReference type="KEGG" id="smas:HUE87_03380"/>
<dbReference type="PANTHER" id="PTHR43395:SF10">
    <property type="entry name" value="CHEMOTAXIS PROTEIN CHEA"/>
    <property type="match status" value="1"/>
</dbReference>
<dbReference type="PANTHER" id="PTHR43395">
    <property type="entry name" value="SENSOR HISTIDINE KINASE CHEA"/>
    <property type="match status" value="1"/>
</dbReference>
<dbReference type="PROSITE" id="PS50894">
    <property type="entry name" value="HPT"/>
    <property type="match status" value="1"/>
</dbReference>
<dbReference type="InterPro" id="IPR004105">
    <property type="entry name" value="CheA-like_dim"/>
</dbReference>
<dbReference type="Pfam" id="PF01584">
    <property type="entry name" value="CheW"/>
    <property type="match status" value="1"/>
</dbReference>
<evidence type="ECO:0000256" key="8">
    <source>
        <dbReference type="ARBA" id="ARBA00022777"/>
    </source>
</evidence>
<dbReference type="InterPro" id="IPR037006">
    <property type="entry name" value="CheA-like_homodim_sf"/>
</dbReference>
<evidence type="ECO:0000256" key="11">
    <source>
        <dbReference type="ARBA" id="ARBA00035100"/>
    </source>
</evidence>
<evidence type="ECO:0000256" key="4">
    <source>
        <dbReference type="ARBA" id="ARBA00022500"/>
    </source>
</evidence>
<dbReference type="AlphaFoldDB" id="A0A7S7M194"/>
<dbReference type="InterPro" id="IPR005467">
    <property type="entry name" value="His_kinase_dom"/>
</dbReference>
<dbReference type="InterPro" id="IPR002545">
    <property type="entry name" value="CheW-lke_dom"/>
</dbReference>
<proteinExistence type="predicted"/>
<dbReference type="InterPro" id="IPR051315">
    <property type="entry name" value="Bact_Chemotaxis_CheA"/>
</dbReference>
<dbReference type="CDD" id="cd00088">
    <property type="entry name" value="HPT"/>
    <property type="match status" value="1"/>
</dbReference>
<evidence type="ECO:0000313" key="17">
    <source>
        <dbReference type="Proteomes" id="UP000593836"/>
    </source>
</evidence>
<dbReference type="SUPFAM" id="SSF47226">
    <property type="entry name" value="Histidine-containing phosphotransfer domain, HPT domain"/>
    <property type="match status" value="1"/>
</dbReference>
<dbReference type="SUPFAM" id="SSF50341">
    <property type="entry name" value="CheW-like"/>
    <property type="match status" value="1"/>
</dbReference>
<dbReference type="GO" id="GO:0005524">
    <property type="term" value="F:ATP binding"/>
    <property type="evidence" value="ECO:0007669"/>
    <property type="project" value="UniProtKB-KW"/>
</dbReference>
<evidence type="ECO:0000256" key="1">
    <source>
        <dbReference type="ARBA" id="ARBA00000085"/>
    </source>
</evidence>
<comment type="function">
    <text evidence="11">Involved in the transmission of sensory signals from the chemoreceptors to the flagellar motors. CheA is autophosphorylated; it can transfer its phosphate group to either CheB or CheY.</text>
</comment>
<keyword evidence="8" id="KW-0418">Kinase</keyword>
<feature type="domain" description="Histidine kinase" evidence="13">
    <location>
        <begin position="314"/>
        <end position="523"/>
    </location>
</feature>
<feature type="modified residue" description="Phosphohistidine" evidence="12">
    <location>
        <position position="48"/>
    </location>
</feature>
<dbReference type="Pfam" id="PF02895">
    <property type="entry name" value="H-kinase_dim"/>
    <property type="match status" value="1"/>
</dbReference>
<dbReference type="InterPro" id="IPR036641">
    <property type="entry name" value="HPT_dom_sf"/>
</dbReference>
<dbReference type="GO" id="GO:0005737">
    <property type="term" value="C:cytoplasm"/>
    <property type="evidence" value="ECO:0007669"/>
    <property type="project" value="InterPro"/>
</dbReference>
<keyword evidence="6" id="KW-0808">Transferase</keyword>
<evidence type="ECO:0000256" key="12">
    <source>
        <dbReference type="PROSITE-ProRule" id="PRU00110"/>
    </source>
</evidence>
<evidence type="ECO:0000313" key="16">
    <source>
        <dbReference type="EMBL" id="QOY55292.1"/>
    </source>
</evidence>
<dbReference type="GO" id="GO:0000155">
    <property type="term" value="F:phosphorelay sensor kinase activity"/>
    <property type="evidence" value="ECO:0007669"/>
    <property type="project" value="InterPro"/>
</dbReference>
<evidence type="ECO:0000256" key="5">
    <source>
        <dbReference type="ARBA" id="ARBA00022553"/>
    </source>
</evidence>
<keyword evidence="5 12" id="KW-0597">Phosphoprotein</keyword>
<dbReference type="InterPro" id="IPR003594">
    <property type="entry name" value="HATPase_dom"/>
</dbReference>
<dbReference type="Pfam" id="PF01627">
    <property type="entry name" value="Hpt"/>
    <property type="match status" value="1"/>
</dbReference>
<dbReference type="Gene3D" id="1.20.120.160">
    <property type="entry name" value="HPT domain"/>
    <property type="match status" value="1"/>
</dbReference>
<evidence type="ECO:0000256" key="10">
    <source>
        <dbReference type="ARBA" id="ARBA00023012"/>
    </source>
</evidence>
<accession>A0A7S7M194</accession>
<dbReference type="InterPro" id="IPR036061">
    <property type="entry name" value="CheW-like_dom_sf"/>
</dbReference>
<dbReference type="InterPro" id="IPR036097">
    <property type="entry name" value="HisK_dim/P_sf"/>
</dbReference>
<evidence type="ECO:0000256" key="7">
    <source>
        <dbReference type="ARBA" id="ARBA00022741"/>
    </source>
</evidence>
<dbReference type="EMBL" id="CP054493">
    <property type="protein sequence ID" value="QOY55292.1"/>
    <property type="molecule type" value="Genomic_DNA"/>
</dbReference>
<dbReference type="RefSeq" id="WP_194367334.1">
    <property type="nucleotide sequence ID" value="NZ_CP054493.1"/>
</dbReference>
<feature type="domain" description="CheW-like" evidence="14">
    <location>
        <begin position="525"/>
        <end position="657"/>
    </location>
</feature>
<keyword evidence="10" id="KW-0902">Two-component regulatory system</keyword>
<dbReference type="Gene3D" id="2.30.30.40">
    <property type="entry name" value="SH3 Domains"/>
    <property type="match status" value="1"/>
</dbReference>
<dbReference type="SMART" id="SM00387">
    <property type="entry name" value="HATPase_c"/>
    <property type="match status" value="1"/>
</dbReference>
<dbReference type="SUPFAM" id="SSF55874">
    <property type="entry name" value="ATPase domain of HSP90 chaperone/DNA topoisomerase II/histidine kinase"/>
    <property type="match status" value="1"/>
</dbReference>
<evidence type="ECO:0000256" key="9">
    <source>
        <dbReference type="ARBA" id="ARBA00022840"/>
    </source>
</evidence>
<feature type="domain" description="HPt" evidence="15">
    <location>
        <begin position="1"/>
        <end position="105"/>
    </location>
</feature>
<dbReference type="SMART" id="SM01231">
    <property type="entry name" value="H-kinase_dim"/>
    <property type="match status" value="1"/>
</dbReference>
<dbReference type="SUPFAM" id="SSF47384">
    <property type="entry name" value="Homodimeric domain of signal transducing histidine kinase"/>
    <property type="match status" value="1"/>
</dbReference>
<evidence type="ECO:0000259" key="15">
    <source>
        <dbReference type="PROSITE" id="PS50894"/>
    </source>
</evidence>
<dbReference type="Gene3D" id="1.10.287.560">
    <property type="entry name" value="Histidine kinase CheA-like, homodimeric domain"/>
    <property type="match status" value="1"/>
</dbReference>
<evidence type="ECO:0000256" key="6">
    <source>
        <dbReference type="ARBA" id="ARBA00022679"/>
    </source>
</evidence>
<gene>
    <name evidence="16" type="ORF">HUE87_03380</name>
</gene>
<dbReference type="Proteomes" id="UP000593836">
    <property type="component" value="Chromosome"/>
</dbReference>
<dbReference type="CDD" id="cd16916">
    <property type="entry name" value="HATPase_CheA-like"/>
    <property type="match status" value="1"/>
</dbReference>
<evidence type="ECO:0000259" key="13">
    <source>
        <dbReference type="PROSITE" id="PS50109"/>
    </source>
</evidence>
<dbReference type="Pfam" id="PF02518">
    <property type="entry name" value="HATPase_c"/>
    <property type="match status" value="1"/>
</dbReference>
<dbReference type="InterPro" id="IPR036890">
    <property type="entry name" value="HATPase_C_sf"/>
</dbReference>
<dbReference type="InterPro" id="IPR004358">
    <property type="entry name" value="Sig_transdc_His_kin-like_C"/>
</dbReference>
<dbReference type="SMART" id="SM00073">
    <property type="entry name" value="HPT"/>
    <property type="match status" value="1"/>
</dbReference>
<protein>
    <recommendedName>
        <fullName evidence="3">Chemotaxis protein CheA</fullName>
        <ecNumber evidence="2">2.7.13.3</ecNumber>
    </recommendedName>
</protein>
<evidence type="ECO:0000256" key="3">
    <source>
        <dbReference type="ARBA" id="ARBA00021495"/>
    </source>
</evidence>
<dbReference type="PROSITE" id="PS50851">
    <property type="entry name" value="CHEW"/>
    <property type="match status" value="1"/>
</dbReference>
<comment type="catalytic activity">
    <reaction evidence="1">
        <text>ATP + protein L-histidine = ADP + protein N-phospho-L-histidine.</text>
        <dbReference type="EC" id="2.7.13.3"/>
    </reaction>
</comment>
<organism evidence="16 17">
    <name type="scientific">Candidatus Sulfurimonas marisnigri</name>
    <dbReference type="NCBI Taxonomy" id="2740405"/>
    <lineage>
        <taxon>Bacteria</taxon>
        <taxon>Pseudomonadati</taxon>
        <taxon>Campylobacterota</taxon>
        <taxon>Epsilonproteobacteria</taxon>
        <taxon>Campylobacterales</taxon>
        <taxon>Sulfurimonadaceae</taxon>
        <taxon>Sulfurimonas</taxon>
    </lineage>
</organism>
<keyword evidence="9" id="KW-0067">ATP-binding</keyword>